<dbReference type="Gene3D" id="3.30.1360.20">
    <property type="entry name" value="Transcriptional coactivator/pterin dehydratase"/>
    <property type="match status" value="1"/>
</dbReference>
<comment type="caution">
    <text evidence="5">The sequence shown here is derived from an EMBL/GenBank/DDBJ whole genome shotgun (WGS) entry which is preliminary data.</text>
</comment>
<dbReference type="HAMAP" id="MF_00434">
    <property type="entry name" value="Pterin_4_alpha"/>
    <property type="match status" value="1"/>
</dbReference>
<dbReference type="PATRIC" id="fig|1429439.4.peg.8155"/>
<evidence type="ECO:0000256" key="3">
    <source>
        <dbReference type="ARBA" id="ARBA00023239"/>
    </source>
</evidence>
<protein>
    <recommendedName>
        <fullName evidence="4">Putative pterin-4-alpha-carbinolamine dehydratase</fullName>
        <shortName evidence="4">PHS</shortName>
        <ecNumber evidence="4">4.2.1.96</ecNumber>
    </recommendedName>
    <alternativeName>
        <fullName evidence="4">4-alpha-hydroxy-tetrahydropterin dehydratase</fullName>
    </alternativeName>
    <alternativeName>
        <fullName evidence="4">Pterin carbinolamine dehydratase</fullName>
        <shortName evidence="4">PCD</shortName>
    </alternativeName>
</protein>
<comment type="catalytic activity">
    <reaction evidence="1 4">
        <text>(4aS,6R)-4a-hydroxy-L-erythro-5,6,7,8-tetrahydrobiopterin = (6R)-L-erythro-6,7-dihydrobiopterin + H2O</text>
        <dbReference type="Rhea" id="RHEA:11920"/>
        <dbReference type="ChEBI" id="CHEBI:15377"/>
        <dbReference type="ChEBI" id="CHEBI:15642"/>
        <dbReference type="ChEBI" id="CHEBI:43120"/>
        <dbReference type="EC" id="4.2.1.96"/>
    </reaction>
</comment>
<dbReference type="InterPro" id="IPR001533">
    <property type="entry name" value="Pterin_deHydtase"/>
</dbReference>
<evidence type="ECO:0000313" key="5">
    <source>
        <dbReference type="EMBL" id="ETW94667.1"/>
    </source>
</evidence>
<dbReference type="GO" id="GO:0006729">
    <property type="term" value="P:tetrahydrobiopterin biosynthetic process"/>
    <property type="evidence" value="ECO:0007669"/>
    <property type="project" value="InterPro"/>
</dbReference>
<organism evidence="5 6">
    <name type="scientific">Candidatus Entotheonella gemina</name>
    <dbReference type="NCBI Taxonomy" id="1429439"/>
    <lineage>
        <taxon>Bacteria</taxon>
        <taxon>Pseudomonadati</taxon>
        <taxon>Nitrospinota/Tectimicrobiota group</taxon>
        <taxon>Candidatus Tectimicrobiota</taxon>
        <taxon>Candidatus Entotheonellia</taxon>
        <taxon>Candidatus Entotheonellales</taxon>
        <taxon>Candidatus Entotheonellaceae</taxon>
        <taxon>Candidatus Entotheonella</taxon>
    </lineage>
</organism>
<dbReference type="EC" id="4.2.1.96" evidence="4"/>
<dbReference type="AlphaFoldDB" id="W4L9G1"/>
<name>W4L9G1_9BACT</name>
<dbReference type="PANTHER" id="PTHR12599">
    <property type="entry name" value="PTERIN-4-ALPHA-CARBINOLAMINE DEHYDRATASE"/>
    <property type="match status" value="1"/>
</dbReference>
<gene>
    <name evidence="5" type="ORF">ETSY2_49445</name>
</gene>
<dbReference type="CDD" id="cd00914">
    <property type="entry name" value="PCD_DCoH_subfamily_b"/>
    <property type="match status" value="1"/>
</dbReference>
<evidence type="ECO:0000256" key="2">
    <source>
        <dbReference type="ARBA" id="ARBA00006472"/>
    </source>
</evidence>
<accession>W4L9G1</accession>
<sequence length="96" mass="10894">MARVEKFSETEIADRLPEVPGWELSDGKLQRTFTFDNFVQAFGFMTRVALLAESMDHHPDWSNVYHRVIIGLNTHDVGGISQLDFELAKKINGLTS</sequence>
<dbReference type="NCBIfam" id="NF002017">
    <property type="entry name" value="PRK00823.1-2"/>
    <property type="match status" value="1"/>
</dbReference>
<evidence type="ECO:0000256" key="4">
    <source>
        <dbReference type="HAMAP-Rule" id="MF_00434"/>
    </source>
</evidence>
<dbReference type="SUPFAM" id="SSF55248">
    <property type="entry name" value="PCD-like"/>
    <property type="match status" value="1"/>
</dbReference>
<dbReference type="HOGENOM" id="CLU_081974_3_2_7"/>
<dbReference type="GO" id="GO:0008124">
    <property type="term" value="F:4-alpha-hydroxytetrahydrobiopterin dehydratase activity"/>
    <property type="evidence" value="ECO:0007669"/>
    <property type="project" value="UniProtKB-UniRule"/>
</dbReference>
<keyword evidence="3 4" id="KW-0456">Lyase</keyword>
<dbReference type="Pfam" id="PF01329">
    <property type="entry name" value="Pterin_4a"/>
    <property type="match status" value="1"/>
</dbReference>
<comment type="similarity">
    <text evidence="2 4">Belongs to the pterin-4-alpha-carbinolamine dehydratase family.</text>
</comment>
<dbReference type="Proteomes" id="UP000019140">
    <property type="component" value="Unassembled WGS sequence"/>
</dbReference>
<keyword evidence="6" id="KW-1185">Reference proteome</keyword>
<evidence type="ECO:0000256" key="1">
    <source>
        <dbReference type="ARBA" id="ARBA00001554"/>
    </source>
</evidence>
<dbReference type="EMBL" id="AZHX01002431">
    <property type="protein sequence ID" value="ETW94667.1"/>
    <property type="molecule type" value="Genomic_DNA"/>
</dbReference>
<evidence type="ECO:0000313" key="6">
    <source>
        <dbReference type="Proteomes" id="UP000019140"/>
    </source>
</evidence>
<dbReference type="NCBIfam" id="NF002018">
    <property type="entry name" value="PRK00823.1-3"/>
    <property type="match status" value="1"/>
</dbReference>
<reference evidence="5 6" key="1">
    <citation type="journal article" date="2014" name="Nature">
        <title>An environmental bacterial taxon with a large and distinct metabolic repertoire.</title>
        <authorList>
            <person name="Wilson M.C."/>
            <person name="Mori T."/>
            <person name="Ruckert C."/>
            <person name="Uria A.R."/>
            <person name="Helf M.J."/>
            <person name="Takada K."/>
            <person name="Gernert C."/>
            <person name="Steffens U.A."/>
            <person name="Heycke N."/>
            <person name="Schmitt S."/>
            <person name="Rinke C."/>
            <person name="Helfrich E.J."/>
            <person name="Brachmann A.O."/>
            <person name="Gurgui C."/>
            <person name="Wakimoto T."/>
            <person name="Kracht M."/>
            <person name="Crusemann M."/>
            <person name="Hentschel U."/>
            <person name="Abe I."/>
            <person name="Matsunaga S."/>
            <person name="Kalinowski J."/>
            <person name="Takeyama H."/>
            <person name="Piel J."/>
        </authorList>
    </citation>
    <scope>NUCLEOTIDE SEQUENCE [LARGE SCALE GENOMIC DNA]</scope>
    <source>
        <strain evidence="6">TSY2</strain>
    </source>
</reference>
<dbReference type="PANTHER" id="PTHR12599:SF0">
    <property type="entry name" value="PTERIN-4-ALPHA-CARBINOLAMINE DEHYDRATASE"/>
    <property type="match status" value="1"/>
</dbReference>
<proteinExistence type="inferred from homology"/>
<dbReference type="InterPro" id="IPR036428">
    <property type="entry name" value="PCD_sf"/>
</dbReference>